<feature type="non-terminal residue" evidence="2">
    <location>
        <position position="205"/>
    </location>
</feature>
<evidence type="ECO:0000313" key="2">
    <source>
        <dbReference type="EMBL" id="HIZ37107.1"/>
    </source>
</evidence>
<dbReference type="PANTHER" id="PTHR34069">
    <property type="entry name" value="3-OXOACYL-[ACYL-CARRIER-PROTEIN] SYNTHASE 3"/>
    <property type="match status" value="1"/>
</dbReference>
<sequence length="205" mass="22230">MRQCEIAGWGTDLGERVVRFSGQTRYRIADGRTQLDQLAAAAERAMDKAGLAPQDIDCVIGAVAGDLQPIPCTAALVWERLAPRSRVTAFDVNSTCTSFITAVDIASRYLVDGEYQRILIVSGDVGSRFLNPDQPESNELFSDAAAAVVLTRGTDPDRGVVASLQQTWAEHAHDTEIRGGGSLLPPHDYHPAAAPDYQFDMDGRR</sequence>
<dbReference type="PANTHER" id="PTHR34069:SF2">
    <property type="entry name" value="BETA-KETOACYL-[ACYL-CARRIER-PROTEIN] SYNTHASE III"/>
    <property type="match status" value="1"/>
</dbReference>
<dbReference type="SUPFAM" id="SSF53901">
    <property type="entry name" value="Thiolase-like"/>
    <property type="match status" value="1"/>
</dbReference>
<accession>A0A9D2EGK0</accession>
<dbReference type="EMBL" id="DXBY01000263">
    <property type="protein sequence ID" value="HIZ37107.1"/>
    <property type="molecule type" value="Genomic_DNA"/>
</dbReference>
<gene>
    <name evidence="2" type="ORF">H9815_15140</name>
</gene>
<proteinExistence type="predicted"/>
<dbReference type="AlphaFoldDB" id="A0A9D2EGK0"/>
<evidence type="ECO:0000259" key="1">
    <source>
        <dbReference type="Pfam" id="PF08545"/>
    </source>
</evidence>
<evidence type="ECO:0000313" key="3">
    <source>
        <dbReference type="Proteomes" id="UP000824037"/>
    </source>
</evidence>
<comment type="caution">
    <text evidence="2">The sequence shown here is derived from an EMBL/GenBank/DDBJ whole genome shotgun (WGS) entry which is preliminary data.</text>
</comment>
<feature type="domain" description="Beta-ketoacyl-[acyl-carrier-protein] synthase III N-terminal" evidence="1">
    <location>
        <begin position="90"/>
        <end position="163"/>
    </location>
</feature>
<dbReference type="Gene3D" id="3.40.47.10">
    <property type="match status" value="1"/>
</dbReference>
<dbReference type="InterPro" id="IPR013751">
    <property type="entry name" value="ACP_syn_III_N"/>
</dbReference>
<protein>
    <recommendedName>
        <fullName evidence="1">Beta-ketoacyl-[acyl-carrier-protein] synthase III N-terminal domain-containing protein</fullName>
    </recommendedName>
</protein>
<dbReference type="GO" id="GO:0006633">
    <property type="term" value="P:fatty acid biosynthetic process"/>
    <property type="evidence" value="ECO:0007669"/>
    <property type="project" value="InterPro"/>
</dbReference>
<dbReference type="Proteomes" id="UP000824037">
    <property type="component" value="Unassembled WGS sequence"/>
</dbReference>
<dbReference type="InterPro" id="IPR016039">
    <property type="entry name" value="Thiolase-like"/>
</dbReference>
<dbReference type="Pfam" id="PF08545">
    <property type="entry name" value="ACP_syn_III"/>
    <property type="match status" value="1"/>
</dbReference>
<dbReference type="GO" id="GO:0004315">
    <property type="term" value="F:3-oxoacyl-[acyl-carrier-protein] synthase activity"/>
    <property type="evidence" value="ECO:0007669"/>
    <property type="project" value="InterPro"/>
</dbReference>
<reference evidence="2" key="1">
    <citation type="journal article" date="2021" name="PeerJ">
        <title>Extensive microbial diversity within the chicken gut microbiome revealed by metagenomics and culture.</title>
        <authorList>
            <person name="Gilroy R."/>
            <person name="Ravi A."/>
            <person name="Getino M."/>
            <person name="Pursley I."/>
            <person name="Horton D.L."/>
            <person name="Alikhan N.F."/>
            <person name="Baker D."/>
            <person name="Gharbi K."/>
            <person name="Hall N."/>
            <person name="Watson M."/>
            <person name="Adriaenssens E.M."/>
            <person name="Foster-Nyarko E."/>
            <person name="Jarju S."/>
            <person name="Secka A."/>
            <person name="Antonio M."/>
            <person name="Oren A."/>
            <person name="Chaudhuri R.R."/>
            <person name="La Ragione R."/>
            <person name="Hildebrand F."/>
            <person name="Pallen M.J."/>
        </authorList>
    </citation>
    <scope>NUCLEOTIDE SEQUENCE</scope>
    <source>
        <strain evidence="2">ChiGjej4B4-7305</strain>
    </source>
</reference>
<organism evidence="2 3">
    <name type="scientific">Candidatus Ruania gallistercoris</name>
    <dbReference type="NCBI Taxonomy" id="2838746"/>
    <lineage>
        <taxon>Bacteria</taxon>
        <taxon>Bacillati</taxon>
        <taxon>Actinomycetota</taxon>
        <taxon>Actinomycetes</taxon>
        <taxon>Micrococcales</taxon>
        <taxon>Ruaniaceae</taxon>
        <taxon>Ruania</taxon>
    </lineage>
</organism>
<reference evidence="2" key="2">
    <citation type="submission" date="2021-04" db="EMBL/GenBank/DDBJ databases">
        <authorList>
            <person name="Gilroy R."/>
        </authorList>
    </citation>
    <scope>NUCLEOTIDE SEQUENCE</scope>
    <source>
        <strain evidence="2">ChiGjej4B4-7305</strain>
    </source>
</reference>
<name>A0A9D2EGK0_9MICO</name>
<dbReference type="GO" id="GO:0044550">
    <property type="term" value="P:secondary metabolite biosynthetic process"/>
    <property type="evidence" value="ECO:0007669"/>
    <property type="project" value="TreeGrafter"/>
</dbReference>